<evidence type="ECO:0000313" key="1">
    <source>
        <dbReference type="EMBL" id="CSA91820.1"/>
    </source>
</evidence>
<accession>A0A656AIX6</accession>
<proteinExistence type="predicted"/>
<evidence type="ECO:0000313" key="3">
    <source>
        <dbReference type="EMBL" id="CSC56012.1"/>
    </source>
</evidence>
<organism evidence="1 5">
    <name type="scientific">Vibrio cholerae</name>
    <dbReference type="NCBI Taxonomy" id="666"/>
    <lineage>
        <taxon>Bacteria</taxon>
        <taxon>Pseudomonadati</taxon>
        <taxon>Pseudomonadota</taxon>
        <taxon>Gammaproteobacteria</taxon>
        <taxon>Vibrionales</taxon>
        <taxon>Vibrionaceae</taxon>
        <taxon>Vibrio</taxon>
    </lineage>
</organism>
<dbReference type="EMBL" id="CWOW01000015">
    <property type="protein sequence ID" value="CSA91820.1"/>
    <property type="molecule type" value="Genomic_DNA"/>
</dbReference>
<dbReference type="EMBL" id="CWQY01000008">
    <property type="protein sequence ID" value="CSC52354.1"/>
    <property type="molecule type" value="Genomic_DNA"/>
</dbReference>
<dbReference type="Proteomes" id="UP000046067">
    <property type="component" value="Unassembled WGS sequence"/>
</dbReference>
<sequence>MLVTMVSLALCRRSKLLGHAIIDRVILWQH</sequence>
<dbReference type="Proteomes" id="UP000041770">
    <property type="component" value="Unassembled WGS sequence"/>
</dbReference>
<evidence type="ECO:0000313" key="2">
    <source>
        <dbReference type="EMBL" id="CSC52354.1"/>
    </source>
</evidence>
<dbReference type="Proteomes" id="UP000044806">
    <property type="component" value="Unassembled WGS sequence"/>
</dbReference>
<gene>
    <name evidence="1" type="ORF">ERS013165_02780</name>
    <name evidence="2" type="ORF">ERS013200_01599</name>
    <name evidence="3" type="ORF">ERS013201_02934</name>
</gene>
<dbReference type="EMBL" id="CWQJ01000021">
    <property type="protein sequence ID" value="CSC56012.1"/>
    <property type="molecule type" value="Genomic_DNA"/>
</dbReference>
<reference evidence="4 5" key="1">
    <citation type="submission" date="2015-07" db="EMBL/GenBank/DDBJ databases">
        <authorList>
            <consortium name="Pathogen Informatics"/>
        </authorList>
    </citation>
    <scope>NUCLEOTIDE SEQUENCE [LARGE SCALE GENOMIC DNA]</scope>
    <source>
        <strain evidence="2 4">A316</strain>
        <strain evidence="3 6">A325</strain>
        <strain evidence="1 5">A51</strain>
    </source>
</reference>
<evidence type="ECO:0000313" key="5">
    <source>
        <dbReference type="Proteomes" id="UP000044806"/>
    </source>
</evidence>
<protein>
    <submittedName>
        <fullName evidence="1">Uncharacterized protein</fullName>
    </submittedName>
</protein>
<evidence type="ECO:0000313" key="4">
    <source>
        <dbReference type="Proteomes" id="UP000041770"/>
    </source>
</evidence>
<evidence type="ECO:0000313" key="6">
    <source>
        <dbReference type="Proteomes" id="UP000046067"/>
    </source>
</evidence>
<dbReference type="AlphaFoldDB" id="A0A656AIX6"/>
<name>A0A656AIX6_VIBCL</name>